<evidence type="ECO:0000313" key="4">
    <source>
        <dbReference type="EMBL" id="MDD0813631.1"/>
    </source>
</evidence>
<reference evidence="4 5" key="1">
    <citation type="submission" date="2023-02" db="EMBL/GenBank/DDBJ databases">
        <title>Bacterial whole genome sequence for Curvibacter sp. HBC28.</title>
        <authorList>
            <person name="Le V."/>
            <person name="Ko S.-R."/>
            <person name="Ahn C.-Y."/>
            <person name="Oh H.-M."/>
        </authorList>
    </citation>
    <scope>NUCLEOTIDE SEQUENCE [LARGE SCALE GENOMIC DNA]</scope>
    <source>
        <strain evidence="4 5">HBC28</strain>
    </source>
</reference>
<dbReference type="InterPro" id="IPR014347">
    <property type="entry name" value="Tautomerase/MIF_sf"/>
</dbReference>
<keyword evidence="2" id="KW-0413">Isomerase</keyword>
<dbReference type="RefSeq" id="WP_273925149.1">
    <property type="nucleotide sequence ID" value="NZ_JAQSIO010000001.1"/>
</dbReference>
<dbReference type="Gene3D" id="3.30.429.10">
    <property type="entry name" value="Macrophage Migration Inhibitory Factor"/>
    <property type="match status" value="2"/>
</dbReference>
<keyword evidence="5" id="KW-1185">Reference proteome</keyword>
<dbReference type="Proteomes" id="UP001528672">
    <property type="component" value="Unassembled WGS sequence"/>
</dbReference>
<comment type="caution">
    <text evidence="4">The sequence shown here is derived from an EMBL/GenBank/DDBJ whole genome shotgun (WGS) entry which is preliminary data.</text>
</comment>
<sequence length="135" mass="14807">MPSLHLKVAPLQNPERYRSLARALTELSARVLQLPAETVVVLIDDLPAARWYVGGEAVERPTAQLDITLNQGSSSPAQRADFIEQAFQELQRQLAYGGPLERMSHVLVHELPPSHWGAGGHTEVESPRASQPALT</sequence>
<dbReference type="Pfam" id="PF01361">
    <property type="entry name" value="Tautomerase"/>
    <property type="match status" value="1"/>
</dbReference>
<feature type="domain" description="4-oxalocrotonate tautomerase-like" evidence="3">
    <location>
        <begin position="2"/>
        <end position="59"/>
    </location>
</feature>
<organism evidence="4 5">
    <name type="scientific">Curvibacter microcysteis</name>
    <dbReference type="NCBI Taxonomy" id="3026419"/>
    <lineage>
        <taxon>Bacteria</taxon>
        <taxon>Pseudomonadati</taxon>
        <taxon>Pseudomonadota</taxon>
        <taxon>Betaproteobacteria</taxon>
        <taxon>Burkholderiales</taxon>
        <taxon>Comamonadaceae</taxon>
        <taxon>Curvibacter</taxon>
    </lineage>
</organism>
<gene>
    <name evidence="4" type="ORF">PSQ39_03225</name>
</gene>
<comment type="similarity">
    <text evidence="1">Belongs to the 4-oxalocrotonate tautomerase family.</text>
</comment>
<dbReference type="PANTHER" id="PTHR35530:SF2">
    <property type="entry name" value="BSL4019 PROTEIN"/>
    <property type="match status" value="1"/>
</dbReference>
<evidence type="ECO:0000256" key="1">
    <source>
        <dbReference type="ARBA" id="ARBA00006723"/>
    </source>
</evidence>
<dbReference type="EMBL" id="JAQSIO010000001">
    <property type="protein sequence ID" value="MDD0813631.1"/>
    <property type="molecule type" value="Genomic_DNA"/>
</dbReference>
<evidence type="ECO:0000256" key="2">
    <source>
        <dbReference type="ARBA" id="ARBA00023235"/>
    </source>
</evidence>
<dbReference type="SUPFAM" id="SSF55331">
    <property type="entry name" value="Tautomerase/MIF"/>
    <property type="match status" value="1"/>
</dbReference>
<protein>
    <submittedName>
        <fullName evidence="4">Tautomerase family protein</fullName>
    </submittedName>
</protein>
<evidence type="ECO:0000259" key="3">
    <source>
        <dbReference type="Pfam" id="PF01361"/>
    </source>
</evidence>
<accession>A0ABT5MEW2</accession>
<dbReference type="InterPro" id="IPR004370">
    <property type="entry name" value="4-OT-like_dom"/>
</dbReference>
<name>A0ABT5MEW2_9BURK</name>
<dbReference type="PANTHER" id="PTHR35530">
    <property type="entry name" value="TAUTOMERASE-RELATED"/>
    <property type="match status" value="1"/>
</dbReference>
<evidence type="ECO:0000313" key="5">
    <source>
        <dbReference type="Proteomes" id="UP001528672"/>
    </source>
</evidence>
<proteinExistence type="inferred from homology"/>